<dbReference type="InterPro" id="IPR028978">
    <property type="entry name" value="Chorismate_lyase_/UTRA_dom_sf"/>
</dbReference>
<dbReference type="InterPro" id="IPR036388">
    <property type="entry name" value="WH-like_DNA-bd_sf"/>
</dbReference>
<dbReference type="InterPro" id="IPR011663">
    <property type="entry name" value="UTRA"/>
</dbReference>
<sequence>MAMALHEMIADSLREQIRAGDLPVGSELPSESQLCDRWKASRGPVRQALAALRAEGVIAGGRGKRPVVRTTSIGQPFDTLLSYSAWAHSIGRTPGQRTLELALRRADQHAASVLQIDEGAPVVQMLRLRYLDGEPAMLERATFVENVGRRLFDFDCDSGSLWAYLLSQGVRFSTASHVIDAIAADPLDSAHLSVAQGDPLLRQQRITRGAGGEIIEYHDDRYLPAMVSFTLENTLDARCALTRNAKPGSEADAR</sequence>
<dbReference type="Pfam" id="PF00392">
    <property type="entry name" value="GntR"/>
    <property type="match status" value="1"/>
</dbReference>
<evidence type="ECO:0000256" key="3">
    <source>
        <dbReference type="ARBA" id="ARBA00023163"/>
    </source>
</evidence>
<evidence type="ECO:0000313" key="6">
    <source>
        <dbReference type="Proteomes" id="UP000091914"/>
    </source>
</evidence>
<name>A0A1A0VTW7_9MYCO</name>
<dbReference type="GO" id="GO:0045892">
    <property type="term" value="P:negative regulation of DNA-templated transcription"/>
    <property type="evidence" value="ECO:0007669"/>
    <property type="project" value="TreeGrafter"/>
</dbReference>
<dbReference type="InterPro" id="IPR050679">
    <property type="entry name" value="Bact_HTH_transcr_reg"/>
</dbReference>
<accession>A0A1A0VTW7</accession>
<dbReference type="GO" id="GO:0003677">
    <property type="term" value="F:DNA binding"/>
    <property type="evidence" value="ECO:0007669"/>
    <property type="project" value="UniProtKB-KW"/>
</dbReference>
<organism evidence="5 6">
    <name type="scientific">Mycobacterium colombiense</name>
    <dbReference type="NCBI Taxonomy" id="339268"/>
    <lineage>
        <taxon>Bacteria</taxon>
        <taxon>Bacillati</taxon>
        <taxon>Actinomycetota</taxon>
        <taxon>Actinomycetes</taxon>
        <taxon>Mycobacteriales</taxon>
        <taxon>Mycobacteriaceae</taxon>
        <taxon>Mycobacterium</taxon>
        <taxon>Mycobacterium avium complex (MAC)</taxon>
    </lineage>
</organism>
<dbReference type="RefSeq" id="WP_064878549.1">
    <property type="nucleotide sequence ID" value="NZ_LZSX01000027.1"/>
</dbReference>
<dbReference type="InterPro" id="IPR000524">
    <property type="entry name" value="Tscrpt_reg_HTH_GntR"/>
</dbReference>
<comment type="caution">
    <text evidence="5">The sequence shown here is derived from an EMBL/GenBank/DDBJ whole genome shotgun (WGS) entry which is preliminary data.</text>
</comment>
<proteinExistence type="predicted"/>
<dbReference type="PANTHER" id="PTHR44846:SF1">
    <property type="entry name" value="MANNOSYL-D-GLYCERATE TRANSPORT_METABOLISM SYSTEM REPRESSOR MNGR-RELATED"/>
    <property type="match status" value="1"/>
</dbReference>
<evidence type="ECO:0000259" key="4">
    <source>
        <dbReference type="PROSITE" id="PS50949"/>
    </source>
</evidence>
<dbReference type="SUPFAM" id="SSF64288">
    <property type="entry name" value="Chorismate lyase-like"/>
    <property type="match status" value="1"/>
</dbReference>
<keyword evidence="3" id="KW-0804">Transcription</keyword>
<dbReference type="Pfam" id="PF07702">
    <property type="entry name" value="UTRA"/>
    <property type="match status" value="1"/>
</dbReference>
<dbReference type="InterPro" id="IPR036390">
    <property type="entry name" value="WH_DNA-bd_sf"/>
</dbReference>
<evidence type="ECO:0000313" key="5">
    <source>
        <dbReference type="EMBL" id="OBB86641.1"/>
    </source>
</evidence>
<evidence type="ECO:0000256" key="2">
    <source>
        <dbReference type="ARBA" id="ARBA00023125"/>
    </source>
</evidence>
<dbReference type="GO" id="GO:0003700">
    <property type="term" value="F:DNA-binding transcription factor activity"/>
    <property type="evidence" value="ECO:0007669"/>
    <property type="project" value="InterPro"/>
</dbReference>
<dbReference type="PRINTS" id="PR00035">
    <property type="entry name" value="HTHGNTR"/>
</dbReference>
<dbReference type="Gene3D" id="1.10.10.10">
    <property type="entry name" value="Winged helix-like DNA-binding domain superfamily/Winged helix DNA-binding domain"/>
    <property type="match status" value="1"/>
</dbReference>
<protein>
    <submittedName>
        <fullName evidence="5">GntR family transcriptional regulator</fullName>
    </submittedName>
</protein>
<dbReference type="Gene3D" id="3.40.1410.10">
    <property type="entry name" value="Chorismate lyase-like"/>
    <property type="match status" value="1"/>
</dbReference>
<dbReference type="AlphaFoldDB" id="A0A1A0VTW7"/>
<feature type="domain" description="HTH gntR-type" evidence="4">
    <location>
        <begin position="3"/>
        <end position="71"/>
    </location>
</feature>
<evidence type="ECO:0000256" key="1">
    <source>
        <dbReference type="ARBA" id="ARBA00023015"/>
    </source>
</evidence>
<dbReference type="CDD" id="cd07377">
    <property type="entry name" value="WHTH_GntR"/>
    <property type="match status" value="1"/>
</dbReference>
<dbReference type="SMART" id="SM00345">
    <property type="entry name" value="HTH_GNTR"/>
    <property type="match status" value="1"/>
</dbReference>
<dbReference type="SMART" id="SM00866">
    <property type="entry name" value="UTRA"/>
    <property type="match status" value="1"/>
</dbReference>
<dbReference type="SUPFAM" id="SSF46785">
    <property type="entry name" value="Winged helix' DNA-binding domain"/>
    <property type="match status" value="1"/>
</dbReference>
<dbReference type="PANTHER" id="PTHR44846">
    <property type="entry name" value="MANNOSYL-D-GLYCERATE TRANSPORT/METABOLISM SYSTEM REPRESSOR MNGR-RELATED"/>
    <property type="match status" value="1"/>
</dbReference>
<gene>
    <name evidence="5" type="ORF">A5760_04440</name>
</gene>
<reference evidence="5 6" key="1">
    <citation type="submission" date="2016-06" db="EMBL/GenBank/DDBJ databases">
        <authorList>
            <person name="Kjaerup R.B."/>
            <person name="Dalgaard T.S."/>
            <person name="Juul-Madsen H.R."/>
        </authorList>
    </citation>
    <scope>NUCLEOTIDE SEQUENCE [LARGE SCALE GENOMIC DNA]</scope>
    <source>
        <strain evidence="5 6">852002-51834_SCH5396731</strain>
    </source>
</reference>
<keyword evidence="2" id="KW-0238">DNA-binding</keyword>
<dbReference type="PROSITE" id="PS50949">
    <property type="entry name" value="HTH_GNTR"/>
    <property type="match status" value="1"/>
</dbReference>
<dbReference type="EMBL" id="LZSX01000027">
    <property type="protein sequence ID" value="OBB86641.1"/>
    <property type="molecule type" value="Genomic_DNA"/>
</dbReference>
<dbReference type="Proteomes" id="UP000091914">
    <property type="component" value="Unassembled WGS sequence"/>
</dbReference>
<keyword evidence="1" id="KW-0805">Transcription regulation</keyword>